<dbReference type="AlphaFoldDB" id="A0AAE3P2C8"/>
<dbReference type="GO" id="GO:0005886">
    <property type="term" value="C:plasma membrane"/>
    <property type="evidence" value="ECO:0007669"/>
    <property type="project" value="UniProtKB-SubCell"/>
</dbReference>
<dbReference type="PANTHER" id="PTHR23517:SF2">
    <property type="entry name" value="MULTIDRUG RESISTANCE PROTEIN MDTH"/>
    <property type="match status" value="1"/>
</dbReference>
<dbReference type="InterPro" id="IPR011701">
    <property type="entry name" value="MFS"/>
</dbReference>
<evidence type="ECO:0000256" key="5">
    <source>
        <dbReference type="ARBA" id="ARBA00022989"/>
    </source>
</evidence>
<proteinExistence type="predicted"/>
<dbReference type="InterPro" id="IPR050171">
    <property type="entry name" value="MFS_Transporters"/>
</dbReference>
<dbReference type="Pfam" id="PF07690">
    <property type="entry name" value="MFS_1"/>
    <property type="match status" value="2"/>
</dbReference>
<dbReference type="RefSeq" id="WP_321536288.1">
    <property type="nucleotide sequence ID" value="NZ_JARGDL010000014.1"/>
</dbReference>
<accession>A0AAE3P2C8</accession>
<evidence type="ECO:0000259" key="8">
    <source>
        <dbReference type="PROSITE" id="PS50850"/>
    </source>
</evidence>
<dbReference type="SUPFAM" id="SSF103473">
    <property type="entry name" value="MFS general substrate transporter"/>
    <property type="match status" value="1"/>
</dbReference>
<name>A0AAE3P2C8_9BACT</name>
<evidence type="ECO:0000256" key="2">
    <source>
        <dbReference type="ARBA" id="ARBA00022448"/>
    </source>
</evidence>
<dbReference type="GO" id="GO:0022857">
    <property type="term" value="F:transmembrane transporter activity"/>
    <property type="evidence" value="ECO:0007669"/>
    <property type="project" value="InterPro"/>
</dbReference>
<dbReference type="PANTHER" id="PTHR23517">
    <property type="entry name" value="RESISTANCE PROTEIN MDTM, PUTATIVE-RELATED-RELATED"/>
    <property type="match status" value="1"/>
</dbReference>
<dbReference type="InterPro" id="IPR020846">
    <property type="entry name" value="MFS_dom"/>
</dbReference>
<keyword evidence="2" id="KW-0813">Transport</keyword>
<feature type="transmembrane region" description="Helical" evidence="7">
    <location>
        <begin position="159"/>
        <end position="181"/>
    </location>
</feature>
<evidence type="ECO:0000313" key="10">
    <source>
        <dbReference type="Proteomes" id="UP001221302"/>
    </source>
</evidence>
<protein>
    <submittedName>
        <fullName evidence="9">MFS transporter</fullName>
    </submittedName>
</protein>
<feature type="transmembrane region" description="Helical" evidence="7">
    <location>
        <begin position="21"/>
        <end position="38"/>
    </location>
</feature>
<evidence type="ECO:0000313" key="9">
    <source>
        <dbReference type="EMBL" id="MDF1612517.1"/>
    </source>
</evidence>
<feature type="transmembrane region" description="Helical" evidence="7">
    <location>
        <begin position="396"/>
        <end position="415"/>
    </location>
</feature>
<gene>
    <name evidence="9" type="ORF">P0M35_10165</name>
</gene>
<evidence type="ECO:0000256" key="3">
    <source>
        <dbReference type="ARBA" id="ARBA00022475"/>
    </source>
</evidence>
<dbReference type="PROSITE" id="PS01023">
    <property type="entry name" value="PTR2_2"/>
    <property type="match status" value="1"/>
</dbReference>
<feature type="transmembrane region" description="Helical" evidence="7">
    <location>
        <begin position="58"/>
        <end position="79"/>
    </location>
</feature>
<dbReference type="PROSITE" id="PS50850">
    <property type="entry name" value="MFS"/>
    <property type="match status" value="1"/>
</dbReference>
<dbReference type="Gene3D" id="1.20.1250.20">
    <property type="entry name" value="MFS general substrate transporter like domains"/>
    <property type="match status" value="2"/>
</dbReference>
<comment type="subcellular location">
    <subcellularLocation>
        <location evidence="1">Cell membrane</location>
        <topology evidence="1">Multi-pass membrane protein</topology>
    </subcellularLocation>
</comment>
<dbReference type="InterPro" id="IPR018456">
    <property type="entry name" value="PTR2_symporter_CS"/>
</dbReference>
<evidence type="ECO:0000256" key="7">
    <source>
        <dbReference type="SAM" id="Phobius"/>
    </source>
</evidence>
<evidence type="ECO:0000256" key="4">
    <source>
        <dbReference type="ARBA" id="ARBA00022692"/>
    </source>
</evidence>
<keyword evidence="3" id="KW-1003">Cell membrane</keyword>
<keyword evidence="5 7" id="KW-1133">Transmembrane helix</keyword>
<keyword evidence="10" id="KW-1185">Reference proteome</keyword>
<evidence type="ECO:0000256" key="1">
    <source>
        <dbReference type="ARBA" id="ARBA00004651"/>
    </source>
</evidence>
<feature type="transmembrane region" description="Helical" evidence="7">
    <location>
        <begin position="238"/>
        <end position="263"/>
    </location>
</feature>
<evidence type="ECO:0000256" key="6">
    <source>
        <dbReference type="ARBA" id="ARBA00023136"/>
    </source>
</evidence>
<sequence length="423" mass="47812">MSSKINFKEESQKIKQGFHRSFWVANGMELFERLAYYGQQIVFMIYLRNNLGFSESEAGQLSGIFGGLIYLLPIVGGSLADKWGFKNAFSIAFSILGLGYFLIGSVGMNLFADLYGATDKYILLMLFLIFTAFGGSFIKPSVLGTVAVGSTKEVKSLGFAIYYWLVNAGAMIGPTIAYFVRDSYGNQFVYVVSSLSCFLMLLINLLFYKEIQTETSRNNNSFLTIFTNLFAVLKNFKFMIFLLIYSLYWIIFWQEFIIVPYYITDFIDKNAPYEIIQSWAGAGAIILFQIPLNRLTKNLRPPKAILTGFAVSSLIWIIIGIYPSIPTIIAGIIAFAIGEMIQAPRYYEYISEIAPQGQQGLYQGYAFLPIAIARFTGDPFGGWIYQTAKEVNKPELVWYSMIAIGLLATLFMYLYNKFLTKID</sequence>
<feature type="transmembrane region" description="Helical" evidence="7">
    <location>
        <begin position="121"/>
        <end position="138"/>
    </location>
</feature>
<organism evidence="9 10">
    <name type="scientific">Stygiobacter electus</name>
    <dbReference type="NCBI Taxonomy" id="3032292"/>
    <lineage>
        <taxon>Bacteria</taxon>
        <taxon>Pseudomonadati</taxon>
        <taxon>Ignavibacteriota</taxon>
        <taxon>Ignavibacteria</taxon>
        <taxon>Ignavibacteriales</taxon>
        <taxon>Melioribacteraceae</taxon>
        <taxon>Stygiobacter</taxon>
    </lineage>
</organism>
<feature type="transmembrane region" description="Helical" evidence="7">
    <location>
        <begin position="91"/>
        <end position="115"/>
    </location>
</feature>
<comment type="caution">
    <text evidence="9">The sequence shown here is derived from an EMBL/GenBank/DDBJ whole genome shotgun (WGS) entry which is preliminary data.</text>
</comment>
<dbReference type="GO" id="GO:0006857">
    <property type="term" value="P:oligopeptide transport"/>
    <property type="evidence" value="ECO:0007669"/>
    <property type="project" value="InterPro"/>
</dbReference>
<keyword evidence="4 7" id="KW-0812">Transmembrane</keyword>
<feature type="transmembrane region" description="Helical" evidence="7">
    <location>
        <begin position="187"/>
        <end position="208"/>
    </location>
</feature>
<keyword evidence="6 7" id="KW-0472">Membrane</keyword>
<reference evidence="9" key="1">
    <citation type="submission" date="2023-03" db="EMBL/GenBank/DDBJ databases">
        <title>Stygiobacter electus gen. nov., sp. nov., facultatively anaerobic thermotolerant bacterium of the class Ignavibacteria from a well of Yessentuki mineral water deposit.</title>
        <authorList>
            <person name="Podosokorskaya O.A."/>
            <person name="Elcheninov A.G."/>
            <person name="Petrova N.F."/>
            <person name="Zavarzina D.G."/>
            <person name="Kublanov I.V."/>
            <person name="Merkel A.Y."/>
        </authorList>
    </citation>
    <scope>NUCLEOTIDE SEQUENCE</scope>
    <source>
        <strain evidence="9">09-Me</strain>
    </source>
</reference>
<feature type="domain" description="Major facilitator superfamily (MFS) profile" evidence="8">
    <location>
        <begin position="1"/>
        <end position="417"/>
    </location>
</feature>
<dbReference type="InterPro" id="IPR036259">
    <property type="entry name" value="MFS_trans_sf"/>
</dbReference>
<dbReference type="EMBL" id="JARGDL010000014">
    <property type="protein sequence ID" value="MDF1612517.1"/>
    <property type="molecule type" value="Genomic_DNA"/>
</dbReference>
<dbReference type="Proteomes" id="UP001221302">
    <property type="component" value="Unassembled WGS sequence"/>
</dbReference>